<evidence type="ECO:0000313" key="2">
    <source>
        <dbReference type="EMBL" id="CAK0815391.1"/>
    </source>
</evidence>
<sequence length="126" mass="13413">MMPHEPTRQGTSSSHGMAAAPARQHIWPCDLMHTVGETQRIAQQTQQSVGALLAAVLDLEAAHGLAGHAPHAPIPEEEAVVAAAAPVADDDRVVVERVAVAAHCFEQPRRILCPDSVQRVPQVEQA</sequence>
<feature type="region of interest" description="Disordered" evidence="1">
    <location>
        <begin position="1"/>
        <end position="21"/>
    </location>
</feature>
<keyword evidence="3" id="KW-1185">Reference proteome</keyword>
<evidence type="ECO:0000313" key="3">
    <source>
        <dbReference type="Proteomes" id="UP001189429"/>
    </source>
</evidence>
<reference evidence="2" key="1">
    <citation type="submission" date="2023-10" db="EMBL/GenBank/DDBJ databases">
        <authorList>
            <person name="Chen Y."/>
            <person name="Shah S."/>
            <person name="Dougan E. K."/>
            <person name="Thang M."/>
            <person name="Chan C."/>
        </authorList>
    </citation>
    <scope>NUCLEOTIDE SEQUENCE [LARGE SCALE GENOMIC DNA]</scope>
</reference>
<name>A0ABN9RCS7_9DINO</name>
<comment type="caution">
    <text evidence="2">The sequence shown here is derived from an EMBL/GenBank/DDBJ whole genome shotgun (WGS) entry which is preliminary data.</text>
</comment>
<dbReference type="Proteomes" id="UP001189429">
    <property type="component" value="Unassembled WGS sequence"/>
</dbReference>
<evidence type="ECO:0000256" key="1">
    <source>
        <dbReference type="SAM" id="MobiDB-lite"/>
    </source>
</evidence>
<protein>
    <submittedName>
        <fullName evidence="2">Uncharacterized protein</fullName>
    </submittedName>
</protein>
<accession>A0ABN9RCS7</accession>
<organism evidence="2 3">
    <name type="scientific">Prorocentrum cordatum</name>
    <dbReference type="NCBI Taxonomy" id="2364126"/>
    <lineage>
        <taxon>Eukaryota</taxon>
        <taxon>Sar</taxon>
        <taxon>Alveolata</taxon>
        <taxon>Dinophyceae</taxon>
        <taxon>Prorocentrales</taxon>
        <taxon>Prorocentraceae</taxon>
        <taxon>Prorocentrum</taxon>
    </lineage>
</organism>
<gene>
    <name evidence="2" type="ORF">PCOR1329_LOCUS18704</name>
</gene>
<proteinExistence type="predicted"/>
<dbReference type="EMBL" id="CAUYUJ010005903">
    <property type="protein sequence ID" value="CAK0815391.1"/>
    <property type="molecule type" value="Genomic_DNA"/>
</dbReference>